<reference evidence="1 2" key="1">
    <citation type="journal article" date="2018" name="Sci. Data">
        <title>The draft genome sequence of cork oak.</title>
        <authorList>
            <person name="Ramos A.M."/>
            <person name="Usie A."/>
            <person name="Barbosa P."/>
            <person name="Barros P.M."/>
            <person name="Capote T."/>
            <person name="Chaves I."/>
            <person name="Simoes F."/>
            <person name="Abreu I."/>
            <person name="Carrasquinho I."/>
            <person name="Faro C."/>
            <person name="Guimaraes J.B."/>
            <person name="Mendonca D."/>
            <person name="Nobrega F."/>
            <person name="Rodrigues L."/>
            <person name="Saibo N.J.M."/>
            <person name="Varela M.C."/>
            <person name="Egas C."/>
            <person name="Matos J."/>
            <person name="Miguel C.M."/>
            <person name="Oliveira M.M."/>
            <person name="Ricardo C.P."/>
            <person name="Goncalves S."/>
        </authorList>
    </citation>
    <scope>NUCLEOTIDE SEQUENCE [LARGE SCALE GENOMIC DNA]</scope>
    <source>
        <strain evidence="2">cv. HL8</strain>
    </source>
</reference>
<dbReference type="EMBL" id="PKMF04000178">
    <property type="protein sequence ID" value="KAK7844871.1"/>
    <property type="molecule type" value="Genomic_DNA"/>
</dbReference>
<evidence type="ECO:0000313" key="1">
    <source>
        <dbReference type="EMBL" id="KAK7844871.1"/>
    </source>
</evidence>
<proteinExistence type="predicted"/>
<comment type="caution">
    <text evidence="1">The sequence shown here is derived from an EMBL/GenBank/DDBJ whole genome shotgun (WGS) entry which is preliminary data.</text>
</comment>
<accession>A0AAW0L2J2</accession>
<dbReference type="AlphaFoldDB" id="A0AAW0L2J2"/>
<organism evidence="1 2">
    <name type="scientific">Quercus suber</name>
    <name type="common">Cork oak</name>
    <dbReference type="NCBI Taxonomy" id="58331"/>
    <lineage>
        <taxon>Eukaryota</taxon>
        <taxon>Viridiplantae</taxon>
        <taxon>Streptophyta</taxon>
        <taxon>Embryophyta</taxon>
        <taxon>Tracheophyta</taxon>
        <taxon>Spermatophyta</taxon>
        <taxon>Magnoliopsida</taxon>
        <taxon>eudicotyledons</taxon>
        <taxon>Gunneridae</taxon>
        <taxon>Pentapetalae</taxon>
        <taxon>rosids</taxon>
        <taxon>fabids</taxon>
        <taxon>Fagales</taxon>
        <taxon>Fagaceae</taxon>
        <taxon>Quercus</taxon>
    </lineage>
</organism>
<sequence length="67" mass="7661">MTTGGSEEQQKYMEPLSFCLAKTSAHSRHYPLDPKVAGFVITNELEQEEWDLTLMQGHLSIIERLHS</sequence>
<protein>
    <submittedName>
        <fullName evidence="1">Uncharacterized protein</fullName>
    </submittedName>
</protein>
<keyword evidence="2" id="KW-1185">Reference proteome</keyword>
<dbReference type="Proteomes" id="UP000237347">
    <property type="component" value="Unassembled WGS sequence"/>
</dbReference>
<gene>
    <name evidence="1" type="ORF">CFP56_010246</name>
</gene>
<evidence type="ECO:0000313" key="2">
    <source>
        <dbReference type="Proteomes" id="UP000237347"/>
    </source>
</evidence>
<name>A0AAW0L2J2_QUESU</name>